<dbReference type="PANTHER" id="PTHR32285">
    <property type="entry name" value="PROTEIN TRICHOME BIREFRINGENCE-LIKE 9-RELATED"/>
    <property type="match status" value="1"/>
</dbReference>
<dbReference type="Pfam" id="PF13839">
    <property type="entry name" value="PC-Esterase"/>
    <property type="match status" value="1"/>
</dbReference>
<feature type="transmembrane region" description="Helical" evidence="2">
    <location>
        <begin position="14"/>
        <end position="31"/>
    </location>
</feature>
<protein>
    <submittedName>
        <fullName evidence="4">Protein trichome birefringence-like 13</fullName>
    </submittedName>
</protein>
<comment type="similarity">
    <text evidence="1">Belongs to the PC-esterase family. TBL subfamily.</text>
</comment>
<evidence type="ECO:0000313" key="5">
    <source>
        <dbReference type="Proteomes" id="UP000093000"/>
    </source>
</evidence>
<dbReference type="InParanoid" id="A0A1C7N6D5"/>
<dbReference type="EMBL" id="LUGH01000491">
    <property type="protein sequence ID" value="OBZ84597.1"/>
    <property type="molecule type" value="Genomic_DNA"/>
</dbReference>
<keyword evidence="2" id="KW-0812">Transmembrane</keyword>
<evidence type="ECO:0000256" key="1">
    <source>
        <dbReference type="ARBA" id="ARBA00007727"/>
    </source>
</evidence>
<dbReference type="GO" id="GO:0016413">
    <property type="term" value="F:O-acetyltransferase activity"/>
    <property type="evidence" value="ECO:0007669"/>
    <property type="project" value="InterPro"/>
</dbReference>
<feature type="domain" description="Trichome birefringence-like C-terminal" evidence="3">
    <location>
        <begin position="129"/>
        <end position="388"/>
    </location>
</feature>
<keyword evidence="2" id="KW-0472">Membrane</keyword>
<evidence type="ECO:0000313" key="4">
    <source>
        <dbReference type="EMBL" id="OBZ84597.1"/>
    </source>
</evidence>
<evidence type="ECO:0000259" key="3">
    <source>
        <dbReference type="Pfam" id="PF13839"/>
    </source>
</evidence>
<dbReference type="InterPro" id="IPR029962">
    <property type="entry name" value="TBL"/>
</dbReference>
<evidence type="ECO:0000256" key="2">
    <source>
        <dbReference type="SAM" id="Phobius"/>
    </source>
</evidence>
<sequence>MLENSKSKNDKSKLIYAISIFGCLALWITVYNQPAGFLSSQPEILASDIDETRPLCTPEDFNSGRWIYSPLPLKANFSATDIANVAGYHCLKKFAHRCFRRPGENELTRAKQIMDYKWQPDSCDMLEMNPKRLADHFVSHPILFVGDSITQLQYESLGCLLGNHLPNRHPTGGNLNGGNSKIRVNQLAPKDKETAAIAYIRSDYLLRLDDLKVISPFEPVGVQLGSGENYPWVHALSEFDYVVINTGPHWHPNLHWGPNASEEELLDAFKRAMTNVLDYLKEHVKPHQKVWIRTTPYGHARCSRFKEPQPNPLAPSGQTGEYEWHLFDRFDQIWKDLLTSVGDDGRFGMFDIAGLSNQRGDAHSKPDVDCLHTCIPGPVDDWNRLLYHEVMKHQ</sequence>
<keyword evidence="2" id="KW-1133">Transmembrane helix</keyword>
<dbReference type="STRING" id="101091.A0A1C7N6D5"/>
<gene>
    <name evidence="4" type="primary">TBL13_0</name>
    <name evidence="4" type="ORF">A0J61_07353</name>
</gene>
<keyword evidence="5" id="KW-1185">Reference proteome</keyword>
<dbReference type="Proteomes" id="UP000093000">
    <property type="component" value="Unassembled WGS sequence"/>
</dbReference>
<dbReference type="InterPro" id="IPR026057">
    <property type="entry name" value="TBL_C"/>
</dbReference>
<accession>A0A1C7N6D5</accession>
<name>A0A1C7N6D5_9FUNG</name>
<dbReference type="OrthoDB" id="630188at2759"/>
<reference evidence="4 5" key="1">
    <citation type="submission" date="2016-03" db="EMBL/GenBank/DDBJ databases">
        <title>Choanephora cucurbitarum.</title>
        <authorList>
            <person name="Min B."/>
            <person name="Park H."/>
            <person name="Park J.-H."/>
            <person name="Shin H.-D."/>
            <person name="Choi I.-G."/>
        </authorList>
    </citation>
    <scope>NUCLEOTIDE SEQUENCE [LARGE SCALE GENOMIC DNA]</scope>
    <source>
        <strain evidence="4 5">KUS-F28377</strain>
    </source>
</reference>
<dbReference type="PANTHER" id="PTHR32285:SF48">
    <property type="entry name" value="PROTEIN TRICHOME BIREFRINGENCE-LIKE 19"/>
    <property type="match status" value="1"/>
</dbReference>
<comment type="caution">
    <text evidence="4">The sequence shown here is derived from an EMBL/GenBank/DDBJ whole genome shotgun (WGS) entry which is preliminary data.</text>
</comment>
<dbReference type="AlphaFoldDB" id="A0A1C7N6D5"/>
<organism evidence="4 5">
    <name type="scientific">Choanephora cucurbitarum</name>
    <dbReference type="NCBI Taxonomy" id="101091"/>
    <lineage>
        <taxon>Eukaryota</taxon>
        <taxon>Fungi</taxon>
        <taxon>Fungi incertae sedis</taxon>
        <taxon>Mucoromycota</taxon>
        <taxon>Mucoromycotina</taxon>
        <taxon>Mucoromycetes</taxon>
        <taxon>Mucorales</taxon>
        <taxon>Mucorineae</taxon>
        <taxon>Choanephoraceae</taxon>
        <taxon>Choanephoroideae</taxon>
        <taxon>Choanephora</taxon>
    </lineage>
</organism>
<proteinExistence type="inferred from homology"/>